<feature type="compositionally biased region" description="Polar residues" evidence="1">
    <location>
        <begin position="15"/>
        <end position="30"/>
    </location>
</feature>
<dbReference type="STRING" id="341454.A0A4S2N7F3"/>
<dbReference type="AlphaFoldDB" id="A0A4S2N7F3"/>
<dbReference type="InterPro" id="IPR018961">
    <property type="entry name" value="DnaJ_homolog_subfam-C_membr-28"/>
</dbReference>
<feature type="region of interest" description="Disordered" evidence="1">
    <location>
        <begin position="15"/>
        <end position="92"/>
    </location>
</feature>
<dbReference type="OrthoDB" id="1922282at2759"/>
<dbReference type="PANTHER" id="PTHR39394:SF1">
    <property type="entry name" value="DNAJ HOMOLOGUE SUBFAMILY C MEMBER 28 CONSERVED DOMAIN-CONTAINING PROTEIN"/>
    <property type="match status" value="1"/>
</dbReference>
<proteinExistence type="predicted"/>
<gene>
    <name evidence="3" type="ORF">EX30DRAFT_337605</name>
</gene>
<dbReference type="Pfam" id="PF09350">
    <property type="entry name" value="DJC28_CD"/>
    <property type="match status" value="1"/>
</dbReference>
<dbReference type="EMBL" id="ML220112">
    <property type="protein sequence ID" value="TGZ85217.1"/>
    <property type="molecule type" value="Genomic_DNA"/>
</dbReference>
<evidence type="ECO:0000313" key="3">
    <source>
        <dbReference type="EMBL" id="TGZ85217.1"/>
    </source>
</evidence>
<dbReference type="InParanoid" id="A0A4S2N7F3"/>
<feature type="region of interest" description="Disordered" evidence="1">
    <location>
        <begin position="121"/>
        <end position="144"/>
    </location>
</feature>
<accession>A0A4S2N7F3</accession>
<name>A0A4S2N7F3_9PEZI</name>
<evidence type="ECO:0000313" key="4">
    <source>
        <dbReference type="Proteomes" id="UP000298138"/>
    </source>
</evidence>
<dbReference type="PANTHER" id="PTHR39394">
    <property type="entry name" value="YALI0E31793P"/>
    <property type="match status" value="1"/>
</dbReference>
<keyword evidence="4" id="KW-1185">Reference proteome</keyword>
<reference evidence="3 4" key="1">
    <citation type="submission" date="2019-04" db="EMBL/GenBank/DDBJ databases">
        <title>Comparative genomics and transcriptomics to analyze fruiting body development in filamentous ascomycetes.</title>
        <authorList>
            <consortium name="DOE Joint Genome Institute"/>
            <person name="Lutkenhaus R."/>
            <person name="Traeger S."/>
            <person name="Breuer J."/>
            <person name="Kuo A."/>
            <person name="Lipzen A."/>
            <person name="Pangilinan J."/>
            <person name="Dilworth D."/>
            <person name="Sandor L."/>
            <person name="Poggeler S."/>
            <person name="Barry K."/>
            <person name="Grigoriev I.V."/>
            <person name="Nowrousian M."/>
        </authorList>
    </citation>
    <scope>NUCLEOTIDE SEQUENCE [LARGE SCALE GENOMIC DNA]</scope>
    <source>
        <strain evidence="3 4">CBS 389.68</strain>
    </source>
</reference>
<feature type="domain" description="DnaJ homologue subfamily C member 28 conserved" evidence="2">
    <location>
        <begin position="249"/>
        <end position="318"/>
    </location>
</feature>
<organism evidence="3 4">
    <name type="scientific">Ascodesmis nigricans</name>
    <dbReference type="NCBI Taxonomy" id="341454"/>
    <lineage>
        <taxon>Eukaryota</taxon>
        <taxon>Fungi</taxon>
        <taxon>Dikarya</taxon>
        <taxon>Ascomycota</taxon>
        <taxon>Pezizomycotina</taxon>
        <taxon>Pezizomycetes</taxon>
        <taxon>Pezizales</taxon>
        <taxon>Ascodesmidaceae</taxon>
        <taxon>Ascodesmis</taxon>
    </lineage>
</organism>
<evidence type="ECO:0000256" key="1">
    <source>
        <dbReference type="SAM" id="MobiDB-lite"/>
    </source>
</evidence>
<sequence length="508" mass="57066">MPLIRPPLFAALQRCTVQSARHSSSKTSDNAPPPLSTHLDGQNPKKAESDSNGNDNEPPDSALKRRFESLSESASLSSPTRAHHAAADPANAPGFSEELKEALSHRLSSADFSNQHAQAISVSKMPSSAPKHARDVAAAPAWTGTESTEDAVLRMLVDAHKPLKPELRGGLKQPPTLSKIPVDLRPKGMMAGKLPGSVRVGRAKEAAVDYAAGKGLTEEEKDEVKQMLRERFMPEGRSGVATVQALMSLAEQRIEDAIARGQFKDLPRGKPLERDYNASSPFLDTTTYYLNKMIQKQEILPPWVEKQQELTKSTHTFRLRLHRDWLRFVSRLIASQGGTLDQQIAKAEEYAKAEKRRVKLEAITAKLSRSEELTSEEQEWYDADLSSPGPTRLFRDPDWEKQEESFNNLSIKDINDLTRSYNLMAPELARKPYLTLERELKRCFASVAPEVAGELRRRAEKGINWEEDGGKAKEKAKKRGLLESVEVLEDERPQFGFRELWKQWFRKK</sequence>
<protein>
    <recommendedName>
        <fullName evidence="2">DnaJ homologue subfamily C member 28 conserved domain-containing protein</fullName>
    </recommendedName>
</protein>
<evidence type="ECO:0000259" key="2">
    <source>
        <dbReference type="Pfam" id="PF09350"/>
    </source>
</evidence>
<dbReference type="Proteomes" id="UP000298138">
    <property type="component" value="Unassembled WGS sequence"/>
</dbReference>